<evidence type="ECO:0000313" key="2">
    <source>
        <dbReference type="EMBL" id="TVX87198.1"/>
    </source>
</evidence>
<sequence length="362" mass="41863">MKILFTFYVPSGGIDTLNRQRCHVLKHVGIEGHLLYTNPGSVIHNPTSIPMYTTSFDEDIAQLIRTNRYQLVIVSSDYLMLERLRRLGYRGPILFEAQGLGHISLAERTVQEAVPYLRQHASGVHLPKTAHLVQLFRKYCPWLPQYSFPNVVNTDTMHYKYNPPVSTPIVAWVGRLESNKNWKHFLEIGYWMHYYMPNVRLWMFYDSTIYVEEDRQQFEPFIQKLNLQHILTIRDRVPHAHMADYYSMIGDSGGFLLSTSQAEGFGYAVAEAMCCRCPVLSTDSDGVRAFITHNVTGKFYPFGNIEQAVQEGRSLISDQALRASIREQGLFHIKNHFSPSKYQTDFLNMVNHVLVLTHNKRK</sequence>
<dbReference type="EMBL" id="VNJK01000004">
    <property type="protein sequence ID" value="TVX87198.1"/>
    <property type="molecule type" value="Genomic_DNA"/>
</dbReference>
<reference evidence="2 3" key="1">
    <citation type="submission" date="2019-07" db="EMBL/GenBank/DDBJ databases">
        <authorList>
            <person name="Kim J."/>
        </authorList>
    </citation>
    <scope>NUCLEOTIDE SEQUENCE [LARGE SCALE GENOMIC DNA]</scope>
    <source>
        <strain evidence="2 3">N4</strain>
    </source>
</reference>
<evidence type="ECO:0000259" key="1">
    <source>
        <dbReference type="Pfam" id="PF00534"/>
    </source>
</evidence>
<dbReference type="AlphaFoldDB" id="A0A559IHS8"/>
<keyword evidence="3" id="KW-1185">Reference proteome</keyword>
<dbReference type="GO" id="GO:0016757">
    <property type="term" value="F:glycosyltransferase activity"/>
    <property type="evidence" value="ECO:0007669"/>
    <property type="project" value="InterPro"/>
</dbReference>
<proteinExistence type="predicted"/>
<dbReference type="RefSeq" id="WP_144994052.1">
    <property type="nucleotide sequence ID" value="NZ_VNJK01000004.1"/>
</dbReference>
<dbReference type="PANTHER" id="PTHR45947">
    <property type="entry name" value="SULFOQUINOVOSYL TRANSFERASE SQD2"/>
    <property type="match status" value="1"/>
</dbReference>
<gene>
    <name evidence="2" type="ORF">FPZ44_22200</name>
</gene>
<comment type="caution">
    <text evidence="2">The sequence shown here is derived from an EMBL/GenBank/DDBJ whole genome shotgun (WGS) entry which is preliminary data.</text>
</comment>
<name>A0A559IHS8_9BACL</name>
<dbReference type="PANTHER" id="PTHR45947:SF3">
    <property type="entry name" value="SULFOQUINOVOSYL TRANSFERASE SQD2"/>
    <property type="match status" value="1"/>
</dbReference>
<protein>
    <submittedName>
        <fullName evidence="2">Glycosyltransferase family 4 protein</fullName>
    </submittedName>
</protein>
<dbReference type="InterPro" id="IPR001296">
    <property type="entry name" value="Glyco_trans_1"/>
</dbReference>
<organism evidence="2 3">
    <name type="scientific">Paenibacillus agilis</name>
    <dbReference type="NCBI Taxonomy" id="3020863"/>
    <lineage>
        <taxon>Bacteria</taxon>
        <taxon>Bacillati</taxon>
        <taxon>Bacillota</taxon>
        <taxon>Bacilli</taxon>
        <taxon>Bacillales</taxon>
        <taxon>Paenibacillaceae</taxon>
        <taxon>Paenibacillus</taxon>
    </lineage>
</organism>
<dbReference type="CDD" id="cd03801">
    <property type="entry name" value="GT4_PimA-like"/>
    <property type="match status" value="1"/>
</dbReference>
<dbReference type="Gene3D" id="3.40.50.2000">
    <property type="entry name" value="Glycogen Phosphorylase B"/>
    <property type="match status" value="1"/>
</dbReference>
<dbReference type="Pfam" id="PF00534">
    <property type="entry name" value="Glycos_transf_1"/>
    <property type="match status" value="1"/>
</dbReference>
<dbReference type="InterPro" id="IPR050194">
    <property type="entry name" value="Glycosyltransferase_grp1"/>
</dbReference>
<dbReference type="Proteomes" id="UP000318102">
    <property type="component" value="Unassembled WGS sequence"/>
</dbReference>
<feature type="domain" description="Glycosyl transferase family 1" evidence="1">
    <location>
        <begin position="156"/>
        <end position="329"/>
    </location>
</feature>
<evidence type="ECO:0000313" key="3">
    <source>
        <dbReference type="Proteomes" id="UP000318102"/>
    </source>
</evidence>
<accession>A0A559IHS8</accession>
<dbReference type="SUPFAM" id="SSF53756">
    <property type="entry name" value="UDP-Glycosyltransferase/glycogen phosphorylase"/>
    <property type="match status" value="1"/>
</dbReference>
<dbReference type="OrthoDB" id="158463at2"/>